<organism evidence="3 4">
    <name type="scientific">Human adenovirus A serotype 31</name>
    <name type="common">HAdV-31</name>
    <name type="synonym">Human adenovirus 31</name>
    <dbReference type="NCBI Taxonomy" id="10529"/>
    <lineage>
        <taxon>Viruses</taxon>
        <taxon>Varidnaviria</taxon>
        <taxon>Bamfordvirae</taxon>
        <taxon>Preplasmiviricota</taxon>
        <taxon>Polisuviricotina</taxon>
        <taxon>Pharingeaviricetes</taxon>
        <taxon>Rowavirales</taxon>
        <taxon>Adenoviridae</taxon>
        <taxon>Mastadenovirus</taxon>
        <taxon>Mastadenovirus adami</taxon>
        <taxon>Human mastadenovirus A</taxon>
    </lineage>
</organism>
<dbReference type="Gene3D" id="2.60.40.3530">
    <property type="match status" value="1"/>
</dbReference>
<evidence type="ECO:0000313" key="2">
    <source>
        <dbReference type="EMBL" id="AYI49752.1"/>
    </source>
</evidence>
<feature type="transmembrane region" description="Helical" evidence="1">
    <location>
        <begin position="224"/>
        <end position="246"/>
    </location>
</feature>
<reference evidence="3" key="2">
    <citation type="journal article" date="2009" name="BMC Genomics">
        <title>Unique sequence features of the Adenovirus 31 complete genomic sequence are conserved in clinical isolates.</title>
        <authorList>
            <person name="Hofmayer S."/>
            <person name="Madisch I."/>
            <person name="Darr S."/>
            <person name="Rehren F."/>
            <person name="Heim A."/>
        </authorList>
    </citation>
    <scope>NUCLEOTIDE SEQUENCE</scope>
</reference>
<reference evidence="3 4" key="1">
    <citation type="journal article" date="2005" name="J. Virol.">
        <title>Comparative sequence analysis of the hexon gene in the entire spectrum of human adenovirus serotypes: phylogenetic, taxonomic, and clinical implications.</title>
        <authorList>
            <person name="Ebner K."/>
            <person name="Pinsker W."/>
            <person name="Lion T."/>
        </authorList>
    </citation>
    <scope>NUCLEOTIDE SEQUENCE [LARGE SCALE GENOMIC DNA]</scope>
</reference>
<evidence type="ECO:0000313" key="3">
    <source>
        <dbReference type="EMBL" id="CAO78647.1"/>
    </source>
</evidence>
<dbReference type="EMBL" id="MG872324">
    <property type="protein sequence ID" value="AYI49752.1"/>
    <property type="molecule type" value="Genomic_DNA"/>
</dbReference>
<reference evidence="4" key="3">
    <citation type="journal article" date="2009" name="BMC Genomics">
        <title>Unique sequence features of the Human adenovirus 31 complete genomic sequence are conserved in clinical isolates.</title>
        <authorList>
            <person name="Hofmayer S."/>
            <person name="Madisch I."/>
            <person name="Darr S."/>
            <person name="Rehren F."/>
            <person name="Heim A."/>
        </authorList>
    </citation>
    <scope>NUCLEOTIDE SEQUENCE [LARGE SCALE GENOMIC DNA]</scope>
</reference>
<reference evidence="2" key="4">
    <citation type="submission" date="2018-01" db="EMBL/GenBank/DDBJ databases">
        <title>Metagenomic analysis identifies Human Adenovirus 31 in children with Acute Flaccid Paralysis in Tunisia.</title>
        <authorList>
            <person name="Haddad-Boubaker S."/>
            <person name="Joffret M.-L."/>
            <person name="Perot P."/>
            <person name="Bessaud M."/>
            <person name="Meddeb Z."/>
            <person name="Touzi H."/>
            <person name="Delpeyroux F."/>
            <person name="Triki H."/>
            <person name="Eloit M."/>
        </authorList>
    </citation>
    <scope>NUCLEOTIDE SEQUENCE [LARGE SCALE GENOMIC DNA]</scope>
    <source>
        <strain evidence="2">HAdV-Tn2012</strain>
    </source>
</reference>
<evidence type="ECO:0000256" key="1">
    <source>
        <dbReference type="SAM" id="Phobius"/>
    </source>
</evidence>
<keyword evidence="1" id="KW-0812">Transmembrane</keyword>
<dbReference type="InterPro" id="IPR038710">
    <property type="entry name" value="Adenovirus_Gp19K_sf"/>
</dbReference>
<gene>
    <name evidence="3" type="primary">E3 cr1 beta</name>
</gene>
<dbReference type="Proteomes" id="UP000110325">
    <property type="component" value="Segment"/>
</dbReference>
<evidence type="ECO:0000313" key="4">
    <source>
        <dbReference type="Proteomes" id="UP000110325"/>
    </source>
</evidence>
<name>D0Z5U1_ADE31</name>
<keyword evidence="1" id="KW-1133">Transmembrane helix</keyword>
<dbReference type="EMBL" id="AM749299">
    <property type="protein sequence ID" value="CAO78647.1"/>
    <property type="molecule type" value="Genomic_DNA"/>
</dbReference>
<proteinExistence type="predicted"/>
<dbReference type="Proteomes" id="UP000326937">
    <property type="component" value="Segment"/>
</dbReference>
<organismHost>
    <name type="scientific">Homo sapiens</name>
    <name type="common">Human</name>
    <dbReference type="NCBI Taxonomy" id="9606"/>
</organismHost>
<accession>D0Z5U1</accession>
<protein>
    <submittedName>
        <fullName evidence="3">Cr1 beta protein</fullName>
    </submittedName>
</protein>
<sequence>MLSILVFVFLPFLLHAQTSEKPLKVFVEVGHNVTLPHLMPDSHETGHVTWLVETADYGVASPNNFIFSGQKLCQFTSRTMVWPYANLDFNCANYDLHLFRLKVENSAIYNVKNTINASEMNIYYQLTVIDILPPKCIITSKYLTNNYCHITINCTNSVYPNKVQFNNVTRFYYGYAKGGPNLPNYFTTNFNVSGITKSFNHSYPFNELCDDPVFQPQNNLKNTVIFLVIIAFSVLIIIAALTYLCCHKQT</sequence>
<keyword evidence="1" id="KW-0472">Membrane</keyword>